<reference evidence="10 11" key="1">
    <citation type="submission" date="2014-02" db="EMBL/GenBank/DDBJ databases">
        <title>The genome sequence of Colletotrichum nymphaeae SA-01.</title>
        <authorList>
            <person name="Baroncelli R."/>
            <person name="Thon M.R."/>
        </authorList>
    </citation>
    <scope>NUCLEOTIDE SEQUENCE [LARGE SCALE GENOMIC DNA]</scope>
    <source>
        <strain evidence="10 11">SA-01</strain>
    </source>
</reference>
<dbReference type="PANTHER" id="PTHR10283:SF92">
    <property type="entry name" value="LOW-AFFINITY PHOSPHATE TRANSPORTER PHO91"/>
    <property type="match status" value="1"/>
</dbReference>
<gene>
    <name evidence="10" type="ORF">CNYM01_07725</name>
</gene>
<dbReference type="Pfam" id="PF07690">
    <property type="entry name" value="MFS_1"/>
    <property type="match status" value="1"/>
</dbReference>
<proteinExistence type="predicted"/>
<feature type="compositionally biased region" description="Acidic residues" evidence="6">
    <location>
        <begin position="628"/>
        <end position="641"/>
    </location>
</feature>
<dbReference type="SUPFAM" id="SSF103473">
    <property type="entry name" value="MFS general substrate transporter"/>
    <property type="match status" value="1"/>
</dbReference>
<feature type="compositionally biased region" description="Basic and acidic residues" evidence="6">
    <location>
        <begin position="23"/>
        <end position="34"/>
    </location>
</feature>
<evidence type="ECO:0000256" key="7">
    <source>
        <dbReference type="SAM" id="Phobius"/>
    </source>
</evidence>
<feature type="transmembrane region" description="Helical" evidence="7">
    <location>
        <begin position="88"/>
        <end position="109"/>
    </location>
</feature>
<dbReference type="Proteomes" id="UP000070054">
    <property type="component" value="Unassembled WGS sequence"/>
</dbReference>
<feature type="transmembrane region" description="Helical" evidence="7">
    <location>
        <begin position="900"/>
        <end position="933"/>
    </location>
</feature>
<evidence type="ECO:0000313" key="10">
    <source>
        <dbReference type="EMBL" id="KXH39355.1"/>
    </source>
</evidence>
<feature type="transmembrane region" description="Helical" evidence="7">
    <location>
        <begin position="320"/>
        <end position="339"/>
    </location>
</feature>
<feature type="compositionally biased region" description="Polar residues" evidence="6">
    <location>
        <begin position="1"/>
        <end position="15"/>
    </location>
</feature>
<sequence>MPSNQLGAVQGSQPAEKQAVESSEWRSSDDKTPEEVTCFLTEEHEDVDLDLDAEATADQRLAPKTSQLEKREPFDPVLWSSEKKWTHVLVVAFITCVTPLASAVYTPALDQVIGDFKIEDNPTLADLTVSAYVLGFSAGPLLLAPLSETFGKKPVYQVCNVVLLACNLACMVAPSAEWLIVFRFLAGCAGASPITQGTGTATDVMTKEKRARAMSVMAFGSVCSPAVGSALGGAIAQAWGWRGCFGFLAVMGLISTLLTCQFMCETYLPVLRRKYAVLASTDDLEMEMNDEKAIAPKQSLRKLLFKAAIRPFSLILEPSILPAILVTSFFYGLQVWLYIDVPMTYKAVYSFNTAEAGLAFAGMGVGMFTGLLIFGFLTDVVVKRLARAGERLPEHRLPLLNLAAILVVVGLIIYNLAARPGVSYLVPLLGNYLIGSLRERGGSSTNSSSNSTVAQAESYELADYKNISAQKAAKDLEARREEKKLWKRRWLDEQDDMKFSHSIQFNAVPDWSSHYIAYSNLKKLIYQLEKTVHQTSSGDAESRPLIRNEEPEDVFSRALGVELEKICSFYVSKEGELLDEVNQLLGDVGNHSSEDDENDGEPRRSFGSASRPGLSVNGRRTSVSIDGNMEDSDDDEDDDETTGLTKSRSSLGGGRRKTAPNLGHSVTDMTASTDLTLGRSLRRYSTANDEMPDQTFLYSSGIMLKKRIISLYVSLCELKSYVQLNRTGFRKVLKKFDKILDKELRVKYMNANIDSAYPFKPENIKSIEENISKMEKAYAEIVTQGDEGLAKRDLRSHLREHVVWERNTVWRDMIGMERRAEAASLGRGLLGRDGATGSRRLQGDDELAPITKEVVTPVGRFVVPTWVANTPLLTLLIAVGVFLLLLFLPIMEKPEQQNCLALLVFVSILWATEAIPLFVTSLMIPFLCVVLTVVRSEEKPYRRLDAKATTAYIFSAMWTPVIMLLLGGFTLAAALSKCKIDKRLATFVLSKAGTTPRTVLIANMLVAAFASMLISNVAAPVLCFSIIEPMLRTLPSESNMSKAVIMGIALASNIGGMLSPIASPQNVVAIGIMKPAPTWIQWFFIVIPVGIVSLLLIWILLLITFQPSKGTTIAPIRPVKEKFTGIQWFVSIVTLITIGLWCGSHQMESIFGDMGVIAIIPIVLFFGIGILTKEDFNNFPWTIIILAAGGLSLGKAVKSSGLLHTVAGVVTKEVEGMSLYVVLVVFSALILVIATFISHTVAALIILPLVFDVGSNMDEPHPNLLVMGGVLMCSAAMGLPTSGFPNMTAIMKEDPTGQRYLQVKHFISRGVPSSILTLVVVVSLGYGLMRVAGLD</sequence>
<feature type="transmembrane region" description="Helical" evidence="7">
    <location>
        <begin position="399"/>
        <end position="417"/>
    </location>
</feature>
<protein>
    <submittedName>
        <fullName evidence="10">SPX domain-containing protein</fullName>
    </submittedName>
</protein>
<keyword evidence="11" id="KW-1185">Reference proteome</keyword>
<evidence type="ECO:0000259" key="8">
    <source>
        <dbReference type="PROSITE" id="PS50850"/>
    </source>
</evidence>
<feature type="region of interest" description="Disordered" evidence="6">
    <location>
        <begin position="588"/>
        <end position="670"/>
    </location>
</feature>
<keyword evidence="2" id="KW-0813">Transport</keyword>
<dbReference type="CDD" id="cd01115">
    <property type="entry name" value="SLC13_permease"/>
    <property type="match status" value="1"/>
</dbReference>
<dbReference type="InterPro" id="IPR004331">
    <property type="entry name" value="SPX_dom"/>
</dbReference>
<feature type="transmembrane region" description="Helical" evidence="7">
    <location>
        <begin position="1218"/>
        <end position="1251"/>
    </location>
</feature>
<feature type="transmembrane region" description="Helical" evidence="7">
    <location>
        <begin position="866"/>
        <end position="888"/>
    </location>
</feature>
<feature type="transmembrane region" description="Helical" evidence="7">
    <location>
        <begin position="1306"/>
        <end position="1329"/>
    </location>
</feature>
<evidence type="ECO:0000256" key="3">
    <source>
        <dbReference type="ARBA" id="ARBA00022692"/>
    </source>
</evidence>
<feature type="domain" description="Major facilitator superfamily (MFS) profile" evidence="8">
    <location>
        <begin position="87"/>
        <end position="537"/>
    </location>
</feature>
<evidence type="ECO:0000256" key="1">
    <source>
        <dbReference type="ARBA" id="ARBA00004141"/>
    </source>
</evidence>
<feature type="transmembrane region" description="Helical" evidence="7">
    <location>
        <begin position="1263"/>
        <end position="1285"/>
    </location>
</feature>
<feature type="transmembrane region" description="Helical" evidence="7">
    <location>
        <begin position="245"/>
        <end position="264"/>
    </location>
</feature>
<dbReference type="EMBL" id="JEMN01001356">
    <property type="protein sequence ID" value="KXH39355.1"/>
    <property type="molecule type" value="Genomic_DNA"/>
</dbReference>
<feature type="transmembrane region" description="Helical" evidence="7">
    <location>
        <begin position="1150"/>
        <end position="1172"/>
    </location>
</feature>
<comment type="subcellular location">
    <subcellularLocation>
        <location evidence="1">Membrane</location>
        <topology evidence="1">Multi-pass membrane protein</topology>
    </subcellularLocation>
</comment>
<dbReference type="InterPro" id="IPR001898">
    <property type="entry name" value="SLC13A/DASS"/>
</dbReference>
<evidence type="ECO:0000256" key="2">
    <source>
        <dbReference type="ARBA" id="ARBA00022448"/>
    </source>
</evidence>
<comment type="caution">
    <text evidence="10">The sequence shown here is derived from an EMBL/GenBank/DDBJ whole genome shotgun (WGS) entry which is preliminary data.</text>
</comment>
<evidence type="ECO:0000256" key="5">
    <source>
        <dbReference type="ARBA" id="ARBA00023136"/>
    </source>
</evidence>
<dbReference type="PROSITE" id="PS50850">
    <property type="entry name" value="MFS"/>
    <property type="match status" value="1"/>
</dbReference>
<dbReference type="GO" id="GO:0005315">
    <property type="term" value="F:phosphate transmembrane transporter activity"/>
    <property type="evidence" value="ECO:0007669"/>
    <property type="project" value="TreeGrafter"/>
</dbReference>
<dbReference type="CDD" id="cd14478">
    <property type="entry name" value="SPX_PHO87_PHO90_like"/>
    <property type="match status" value="1"/>
</dbReference>
<dbReference type="InterPro" id="IPR036259">
    <property type="entry name" value="MFS_trans_sf"/>
</dbReference>
<dbReference type="InterPro" id="IPR011701">
    <property type="entry name" value="MFS"/>
</dbReference>
<feature type="region of interest" description="Disordered" evidence="6">
    <location>
        <begin position="1"/>
        <end position="35"/>
    </location>
</feature>
<dbReference type="GO" id="GO:0005886">
    <property type="term" value="C:plasma membrane"/>
    <property type="evidence" value="ECO:0007669"/>
    <property type="project" value="TreeGrafter"/>
</dbReference>
<dbReference type="PANTHER" id="PTHR10283">
    <property type="entry name" value="SOLUTE CARRIER FAMILY 13 MEMBER"/>
    <property type="match status" value="1"/>
</dbReference>
<feature type="transmembrane region" description="Helical" evidence="7">
    <location>
        <begin position="359"/>
        <end position="378"/>
    </location>
</feature>
<evidence type="ECO:0000313" key="11">
    <source>
        <dbReference type="Proteomes" id="UP000070054"/>
    </source>
</evidence>
<feature type="domain" description="SPX" evidence="9">
    <location>
        <begin position="497"/>
        <end position="750"/>
    </location>
</feature>
<keyword evidence="4 7" id="KW-1133">Transmembrane helix</keyword>
<feature type="transmembrane region" description="Helical" evidence="7">
    <location>
        <begin position="1000"/>
        <end position="1027"/>
    </location>
</feature>
<name>A0A135SU30_9PEZI</name>
<dbReference type="OrthoDB" id="6500128at2759"/>
<evidence type="ECO:0000259" key="9">
    <source>
        <dbReference type="PROSITE" id="PS51382"/>
    </source>
</evidence>
<evidence type="ECO:0000256" key="6">
    <source>
        <dbReference type="SAM" id="MobiDB-lite"/>
    </source>
</evidence>
<dbReference type="Pfam" id="PF03600">
    <property type="entry name" value="CitMHS"/>
    <property type="match status" value="1"/>
</dbReference>
<keyword evidence="5 7" id="KW-0472">Membrane</keyword>
<dbReference type="GO" id="GO:0006797">
    <property type="term" value="P:polyphosphate metabolic process"/>
    <property type="evidence" value="ECO:0007669"/>
    <property type="project" value="TreeGrafter"/>
</dbReference>
<dbReference type="GO" id="GO:0006817">
    <property type="term" value="P:phosphate ion transport"/>
    <property type="evidence" value="ECO:0007669"/>
    <property type="project" value="TreeGrafter"/>
</dbReference>
<dbReference type="NCBIfam" id="TIGR00785">
    <property type="entry name" value="dass"/>
    <property type="match status" value="1"/>
</dbReference>
<feature type="transmembrane region" description="Helical" evidence="7">
    <location>
        <begin position="129"/>
        <end position="146"/>
    </location>
</feature>
<organism evidence="10 11">
    <name type="scientific">Colletotrichum nymphaeae SA-01</name>
    <dbReference type="NCBI Taxonomy" id="1460502"/>
    <lineage>
        <taxon>Eukaryota</taxon>
        <taxon>Fungi</taxon>
        <taxon>Dikarya</taxon>
        <taxon>Ascomycota</taxon>
        <taxon>Pezizomycotina</taxon>
        <taxon>Sordariomycetes</taxon>
        <taxon>Hypocreomycetidae</taxon>
        <taxon>Glomerellales</taxon>
        <taxon>Glomerellaceae</taxon>
        <taxon>Colletotrichum</taxon>
        <taxon>Colletotrichum acutatum species complex</taxon>
    </lineage>
</organism>
<dbReference type="Pfam" id="PF03105">
    <property type="entry name" value="SPX"/>
    <property type="match status" value="1"/>
</dbReference>
<feature type="transmembrane region" description="Helical" evidence="7">
    <location>
        <begin position="1082"/>
        <end position="1105"/>
    </location>
</feature>
<feature type="transmembrane region" description="Helical" evidence="7">
    <location>
        <begin position="1043"/>
        <end position="1062"/>
    </location>
</feature>
<feature type="transmembrane region" description="Helical" evidence="7">
    <location>
        <begin position="216"/>
        <end position="239"/>
    </location>
</feature>
<feature type="transmembrane region" description="Helical" evidence="7">
    <location>
        <begin position="953"/>
        <end position="975"/>
    </location>
</feature>
<dbReference type="InterPro" id="IPR020846">
    <property type="entry name" value="MFS_dom"/>
</dbReference>
<dbReference type="PROSITE" id="PS51382">
    <property type="entry name" value="SPX"/>
    <property type="match status" value="1"/>
</dbReference>
<evidence type="ECO:0000256" key="4">
    <source>
        <dbReference type="ARBA" id="ARBA00022989"/>
    </source>
</evidence>
<dbReference type="InterPro" id="IPR004680">
    <property type="entry name" value="Cit_transptr-like_dom"/>
</dbReference>
<keyword evidence="3 7" id="KW-0812">Transmembrane</keyword>
<accession>A0A135SU30</accession>
<feature type="transmembrane region" description="Helical" evidence="7">
    <location>
        <begin position="1178"/>
        <end position="1197"/>
    </location>
</feature>
<dbReference type="Gene3D" id="1.20.1720.10">
    <property type="entry name" value="Multidrug resistance protein D"/>
    <property type="match status" value="1"/>
</dbReference>
<feature type="transmembrane region" description="Helical" evidence="7">
    <location>
        <begin position="1125"/>
        <end position="1143"/>
    </location>
</feature>